<keyword evidence="3" id="KW-1185">Reference proteome</keyword>
<accession>A0A4V3A9D8</accession>
<dbReference type="OrthoDB" id="7268682at2"/>
<gene>
    <name evidence="2" type="ORF">E2C06_30285</name>
</gene>
<reference evidence="2 3" key="1">
    <citation type="journal article" date="2016" name="J. Microbiol.">
        <title>Dankookia rubra gen. nov., sp. nov., an alphaproteobacterium isolated from sediment of a shallow stream.</title>
        <authorList>
            <person name="Kim W.H."/>
            <person name="Kim D.H."/>
            <person name="Kang K."/>
            <person name="Ahn T.Y."/>
        </authorList>
    </citation>
    <scope>NUCLEOTIDE SEQUENCE [LARGE SCALE GENOMIC DNA]</scope>
    <source>
        <strain evidence="2 3">JCM30602</strain>
    </source>
</reference>
<dbReference type="AlphaFoldDB" id="A0A4V3A9D8"/>
<dbReference type="RefSeq" id="WP_133292308.1">
    <property type="nucleotide sequence ID" value="NZ_SMSJ01000092.1"/>
</dbReference>
<feature type="region of interest" description="Disordered" evidence="1">
    <location>
        <begin position="305"/>
        <end position="325"/>
    </location>
</feature>
<evidence type="ECO:0000313" key="2">
    <source>
        <dbReference type="EMBL" id="TDH58865.1"/>
    </source>
</evidence>
<sequence>MPPQSAEDAAAQAAALAEDVAAELDAVLLTHFPDADTLDLLRPGGPDLATTRAVNRAVAQALAAEGVEIFVQTADRGAFRRWLQDRPDSAAARRAWVDRGRVLRGAAAHRLLGIAPPAAPPPPAKFPQAPGPVADRLLALLDADDGGAVDDLVQALLDAGRGDILDLALRKIGQRYGDDAADELEGNLQAAAEGARTGPSGWAELVTLPVALPPEGMPDAAAMGASLVAAGLLAETVEVRFLPGWRSPDAVSALSPIALRRVLLDLLAGEEPRDLPPGDTDDLSRRGFGLLLGLQLDWAIPSWETITADGPPDAPEEDEDGATPEQARRAALFDGWRGAVFEASGGGVPLALVPPSDVAAEIAEFLEEASGHVGGLGEIRDFVARVRDEAGGEDVVCRPEVMGETLELALYSESGRFLDSLTLPAARLPARAEEMPRLIQGFVRVVKDAPGR</sequence>
<comment type="caution">
    <text evidence="2">The sequence shown here is derived from an EMBL/GenBank/DDBJ whole genome shotgun (WGS) entry which is preliminary data.</text>
</comment>
<name>A0A4V3A9D8_9PROT</name>
<evidence type="ECO:0000256" key="1">
    <source>
        <dbReference type="SAM" id="MobiDB-lite"/>
    </source>
</evidence>
<dbReference type="EMBL" id="SMSJ01000092">
    <property type="protein sequence ID" value="TDH58865.1"/>
    <property type="molecule type" value="Genomic_DNA"/>
</dbReference>
<protein>
    <submittedName>
        <fullName evidence="2">Uncharacterized protein</fullName>
    </submittedName>
</protein>
<proteinExistence type="predicted"/>
<organism evidence="2 3">
    <name type="scientific">Dankookia rubra</name>
    <dbReference type="NCBI Taxonomy" id="1442381"/>
    <lineage>
        <taxon>Bacteria</taxon>
        <taxon>Pseudomonadati</taxon>
        <taxon>Pseudomonadota</taxon>
        <taxon>Alphaproteobacteria</taxon>
        <taxon>Acetobacterales</taxon>
        <taxon>Roseomonadaceae</taxon>
        <taxon>Dankookia</taxon>
    </lineage>
</organism>
<dbReference type="Proteomes" id="UP000295096">
    <property type="component" value="Unassembled WGS sequence"/>
</dbReference>
<evidence type="ECO:0000313" key="3">
    <source>
        <dbReference type="Proteomes" id="UP000295096"/>
    </source>
</evidence>